<organism evidence="4 5">
    <name type="scientific">Peptostreptococcus porci</name>
    <dbReference type="NCBI Taxonomy" id="2652282"/>
    <lineage>
        <taxon>Bacteria</taxon>
        <taxon>Bacillati</taxon>
        <taxon>Bacillota</taxon>
        <taxon>Clostridia</taxon>
        <taxon>Peptostreptococcales</taxon>
        <taxon>Peptostreptococcaceae</taxon>
        <taxon>Peptostreptococcus</taxon>
    </lineage>
</organism>
<dbReference type="AlphaFoldDB" id="A0A6N7WX77"/>
<dbReference type="InterPro" id="IPR001110">
    <property type="entry name" value="UPF0012_CS"/>
</dbReference>
<proteinExistence type="inferred from homology"/>
<accession>A0A6N7WX77</accession>
<dbReference type="PANTHER" id="PTHR23088">
    <property type="entry name" value="NITRILASE-RELATED"/>
    <property type="match status" value="1"/>
</dbReference>
<dbReference type="Pfam" id="PF00795">
    <property type="entry name" value="CN_hydrolase"/>
    <property type="match status" value="1"/>
</dbReference>
<gene>
    <name evidence="4" type="ORF">FYJ71_00665</name>
</gene>
<dbReference type="GO" id="GO:0006528">
    <property type="term" value="P:asparagine metabolic process"/>
    <property type="evidence" value="ECO:0007669"/>
    <property type="project" value="TreeGrafter"/>
</dbReference>
<dbReference type="GO" id="GO:0006107">
    <property type="term" value="P:oxaloacetate metabolic process"/>
    <property type="evidence" value="ECO:0007669"/>
    <property type="project" value="TreeGrafter"/>
</dbReference>
<protein>
    <submittedName>
        <fullName evidence="4">Carbon-nitrogen hydrolase family protein</fullName>
    </submittedName>
</protein>
<dbReference type="Proteomes" id="UP000440713">
    <property type="component" value="Unassembled WGS sequence"/>
</dbReference>
<dbReference type="PANTHER" id="PTHR23088:SF30">
    <property type="entry name" value="OMEGA-AMIDASE NIT2"/>
    <property type="match status" value="1"/>
</dbReference>
<feature type="domain" description="CN hydrolase" evidence="3">
    <location>
        <begin position="4"/>
        <end position="248"/>
    </location>
</feature>
<dbReference type="CDD" id="cd07572">
    <property type="entry name" value="nit"/>
    <property type="match status" value="1"/>
</dbReference>
<evidence type="ECO:0000256" key="2">
    <source>
        <dbReference type="ARBA" id="ARBA00022801"/>
    </source>
</evidence>
<dbReference type="EMBL" id="VUNE01000001">
    <property type="protein sequence ID" value="MST61495.1"/>
    <property type="molecule type" value="Genomic_DNA"/>
</dbReference>
<sequence length="274" mass="30660">MKDFKVAICQMLTTDNKEKNISKAVQMIEEAAQNGAALVVLPEIFNSPYDNGCFPVYAEEFPGYTSIAMMEVARNCGIYLVAGSIPEREGEKIYNTSYFYDRQGKLIGKHRKMHLFDINIEGGQYFKESDVLSPGDDFAVFDTELGKIGIGICYDIRFPEYFRVLSEKGAELIVLPAAFNMTTGPAHWEISVRMRAVDNQVYMVAASPARDENASYVSYGNSRIVDPWGTILASAQTEECIIYGNVSGGKLSSIREQLPLIKHLKRNKYGIEIK</sequence>
<keyword evidence="2 4" id="KW-0378">Hydrolase</keyword>
<dbReference type="Gene3D" id="3.60.110.10">
    <property type="entry name" value="Carbon-nitrogen hydrolase"/>
    <property type="match status" value="1"/>
</dbReference>
<dbReference type="RefSeq" id="WP_154536930.1">
    <property type="nucleotide sequence ID" value="NZ_JAXEEZ010000081.1"/>
</dbReference>
<reference evidence="4 5" key="1">
    <citation type="submission" date="2019-08" db="EMBL/GenBank/DDBJ databases">
        <title>In-depth cultivation of the pig gut microbiome towards novel bacterial diversity and tailored functional studies.</title>
        <authorList>
            <person name="Wylensek D."/>
            <person name="Hitch T.C.A."/>
            <person name="Clavel T."/>
        </authorList>
    </citation>
    <scope>NUCLEOTIDE SEQUENCE [LARGE SCALE GENOMIC DNA]</scope>
    <source>
        <strain evidence="4 5">WCA-SAB-591-4A-A</strain>
    </source>
</reference>
<dbReference type="PROSITE" id="PS01227">
    <property type="entry name" value="UPF0012"/>
    <property type="match status" value="1"/>
</dbReference>
<evidence type="ECO:0000256" key="1">
    <source>
        <dbReference type="ARBA" id="ARBA00010613"/>
    </source>
</evidence>
<dbReference type="SUPFAM" id="SSF56317">
    <property type="entry name" value="Carbon-nitrogen hydrolase"/>
    <property type="match status" value="1"/>
</dbReference>
<keyword evidence="5" id="KW-1185">Reference proteome</keyword>
<dbReference type="GO" id="GO:0006541">
    <property type="term" value="P:glutamine metabolic process"/>
    <property type="evidence" value="ECO:0007669"/>
    <property type="project" value="TreeGrafter"/>
</dbReference>
<name>A0A6N7WX77_9FIRM</name>
<evidence type="ECO:0000259" key="3">
    <source>
        <dbReference type="PROSITE" id="PS50263"/>
    </source>
</evidence>
<evidence type="ECO:0000313" key="5">
    <source>
        <dbReference type="Proteomes" id="UP000440713"/>
    </source>
</evidence>
<comment type="similarity">
    <text evidence="1">Belongs to the carbon-nitrogen hydrolase superfamily. NIT1/NIT2 family.</text>
</comment>
<dbReference type="InterPro" id="IPR045254">
    <property type="entry name" value="Nit1/2_C-N_Hydrolase"/>
</dbReference>
<dbReference type="InterPro" id="IPR036526">
    <property type="entry name" value="C-N_Hydrolase_sf"/>
</dbReference>
<comment type="caution">
    <text evidence="4">The sequence shown here is derived from an EMBL/GenBank/DDBJ whole genome shotgun (WGS) entry which is preliminary data.</text>
</comment>
<dbReference type="PROSITE" id="PS50263">
    <property type="entry name" value="CN_HYDROLASE"/>
    <property type="match status" value="1"/>
</dbReference>
<dbReference type="InterPro" id="IPR003010">
    <property type="entry name" value="C-N_Hydrolase"/>
</dbReference>
<dbReference type="GO" id="GO:0050152">
    <property type="term" value="F:omega-amidase activity"/>
    <property type="evidence" value="ECO:0007669"/>
    <property type="project" value="TreeGrafter"/>
</dbReference>
<evidence type="ECO:0000313" key="4">
    <source>
        <dbReference type="EMBL" id="MST61495.1"/>
    </source>
</evidence>